<protein>
    <recommendedName>
        <fullName evidence="12 13">Cardiolipin synthase</fullName>
        <shortName evidence="12">CL synthase</shortName>
        <ecNumber evidence="12 13">2.7.8.-</ecNumber>
    </recommendedName>
</protein>
<dbReference type="SUPFAM" id="SSF56024">
    <property type="entry name" value="Phospholipase D/nuclease"/>
    <property type="match status" value="2"/>
</dbReference>
<dbReference type="InterPro" id="IPR022924">
    <property type="entry name" value="Cardiolipin_synthase"/>
</dbReference>
<keyword evidence="2 12" id="KW-1003">Cell membrane</keyword>
<organism evidence="15 16">
    <name type="scientific">Hathewaya histolytica</name>
    <name type="common">Clostridium histolyticum</name>
    <dbReference type="NCBI Taxonomy" id="1498"/>
    <lineage>
        <taxon>Bacteria</taxon>
        <taxon>Bacillati</taxon>
        <taxon>Bacillota</taxon>
        <taxon>Clostridia</taxon>
        <taxon>Eubacteriales</taxon>
        <taxon>Clostridiaceae</taxon>
        <taxon>Hathewaya</taxon>
    </lineage>
</organism>
<comment type="subcellular location">
    <subcellularLocation>
        <location evidence="1 12">Cell membrane</location>
        <topology evidence="1 12">Multi-pass membrane protein</topology>
    </subcellularLocation>
</comment>
<dbReference type="SMART" id="SM00155">
    <property type="entry name" value="PLDc"/>
    <property type="match status" value="2"/>
</dbReference>
<feature type="transmembrane region" description="Helical" evidence="12">
    <location>
        <begin position="34"/>
        <end position="54"/>
    </location>
</feature>
<dbReference type="Pfam" id="PF13091">
    <property type="entry name" value="PLDc_2"/>
    <property type="match status" value="2"/>
</dbReference>
<evidence type="ECO:0000256" key="12">
    <source>
        <dbReference type="HAMAP-Rule" id="MF_01916"/>
    </source>
</evidence>
<dbReference type="GO" id="GO:0032049">
    <property type="term" value="P:cardiolipin biosynthetic process"/>
    <property type="evidence" value="ECO:0007669"/>
    <property type="project" value="UniProtKB-UniRule"/>
</dbReference>
<evidence type="ECO:0000256" key="10">
    <source>
        <dbReference type="ARBA" id="ARBA00023209"/>
    </source>
</evidence>
<keyword evidence="8 12" id="KW-0443">Lipid metabolism</keyword>
<accession>A0A4U9RNM3</accession>
<evidence type="ECO:0000256" key="1">
    <source>
        <dbReference type="ARBA" id="ARBA00004651"/>
    </source>
</evidence>
<evidence type="ECO:0000256" key="9">
    <source>
        <dbReference type="ARBA" id="ARBA00023136"/>
    </source>
</evidence>
<dbReference type="CDD" id="cd09110">
    <property type="entry name" value="PLDc_CLS_1"/>
    <property type="match status" value="1"/>
</dbReference>
<dbReference type="HAMAP" id="MF_01916">
    <property type="entry name" value="Cardiolipin_synth_Cls"/>
    <property type="match status" value="1"/>
</dbReference>
<dbReference type="Proteomes" id="UP000308489">
    <property type="component" value="Chromosome 1"/>
</dbReference>
<dbReference type="NCBIfam" id="TIGR04265">
    <property type="entry name" value="bac_cardiolipin"/>
    <property type="match status" value="1"/>
</dbReference>
<evidence type="ECO:0000256" key="8">
    <source>
        <dbReference type="ARBA" id="ARBA00023098"/>
    </source>
</evidence>
<comment type="function">
    <text evidence="12">Catalyzes the reversible phosphatidyl group transfer from one phosphatidylglycerol molecule to another to form cardiolipin (CL) (diphosphatidylglycerol) and glycerol.</text>
</comment>
<evidence type="ECO:0000256" key="6">
    <source>
        <dbReference type="ARBA" id="ARBA00022737"/>
    </source>
</evidence>
<keyword evidence="5 12" id="KW-0812">Transmembrane</keyword>
<dbReference type="GO" id="GO:0008808">
    <property type="term" value="F:cardiolipin synthase activity"/>
    <property type="evidence" value="ECO:0007669"/>
    <property type="project" value="UniProtKB-UniRule"/>
</dbReference>
<feature type="transmembrane region" description="Helical" evidence="12">
    <location>
        <begin position="6"/>
        <end position="25"/>
    </location>
</feature>
<evidence type="ECO:0000313" key="16">
    <source>
        <dbReference type="Proteomes" id="UP000308489"/>
    </source>
</evidence>
<dbReference type="InterPro" id="IPR025202">
    <property type="entry name" value="PLD-like_dom"/>
</dbReference>
<name>A0A4U9RNM3_HATHI</name>
<dbReference type="AlphaFoldDB" id="A0A4U9RNM3"/>
<dbReference type="KEGG" id="hhw:NCTC503_02062"/>
<evidence type="ECO:0000256" key="13">
    <source>
        <dbReference type="NCBIfam" id="TIGR04265"/>
    </source>
</evidence>
<evidence type="ECO:0000256" key="11">
    <source>
        <dbReference type="ARBA" id="ARBA00023264"/>
    </source>
</evidence>
<evidence type="ECO:0000256" key="3">
    <source>
        <dbReference type="ARBA" id="ARBA00022516"/>
    </source>
</evidence>
<feature type="active site" evidence="12">
    <location>
        <position position="217"/>
    </location>
</feature>
<dbReference type="CDD" id="cd09112">
    <property type="entry name" value="PLDc_CLS_2"/>
    <property type="match status" value="1"/>
</dbReference>
<evidence type="ECO:0000256" key="7">
    <source>
        <dbReference type="ARBA" id="ARBA00022989"/>
    </source>
</evidence>
<dbReference type="PANTHER" id="PTHR21248">
    <property type="entry name" value="CARDIOLIPIN SYNTHASE"/>
    <property type="match status" value="1"/>
</dbReference>
<dbReference type="FunFam" id="3.30.870.10:FF:000014">
    <property type="entry name" value="Cardiolipin synthase"/>
    <property type="match status" value="1"/>
</dbReference>
<dbReference type="RefSeq" id="WP_138210637.1">
    <property type="nucleotide sequence ID" value="NZ_CBCRUQ010000021.1"/>
</dbReference>
<feature type="active site" evidence="12">
    <location>
        <position position="224"/>
    </location>
</feature>
<dbReference type="InterPro" id="IPR030874">
    <property type="entry name" value="Cardiolipin_synth_Firmi"/>
</dbReference>
<feature type="domain" description="PLD phosphodiesterase" evidence="14">
    <location>
        <begin position="212"/>
        <end position="239"/>
    </location>
</feature>
<sequence>MNIGIILGTSIIIINILSMLVLIFFERKNPTTTWAWLLVIMFLPVIGFIVYLLFGQSLTKEKMFSNKILTDQKKKEYFNKVKNQYKYKNEVLENIDIIQMNFRNTNAIYTQKNSVELFFEGKSKFSRLFKEIKDAKNFIHMEYYIIQNDSIGNDLIELLTEKVKEGVEVKLLFDAMGSYKINNKKFLRKFTEAGGRYAAFFPSIIPHINLRINYRNHRKIVVVDGNKGFIGGFNVGDEYLGKDNKIGNWRDTHIIVEGEAVKELEERFLLDWAYASGEELGNYNKYFEINYLPSSSTGMQIVSSGPDHEEPYIRNVYLKILNKAMDYVYIQSPYFVPDETMLSALKLSSLSGVDVRIMIPGRPDHKFMSWAANSYIGELLEVGVKIYLYNNGFIHCKTVVSDNSVCTIGTANMDIRSFDLNFETNAVIYDREISENLSKQFIEDMSYCKQVTLENFINRGRGSKIAESIVRLLSPIL</sequence>
<evidence type="ECO:0000256" key="4">
    <source>
        <dbReference type="ARBA" id="ARBA00022679"/>
    </source>
</evidence>
<evidence type="ECO:0000313" key="15">
    <source>
        <dbReference type="EMBL" id="VTQ93158.1"/>
    </source>
</evidence>
<keyword evidence="7 12" id="KW-1133">Transmembrane helix</keyword>
<dbReference type="OrthoDB" id="9762009at2"/>
<dbReference type="PANTHER" id="PTHR21248:SF22">
    <property type="entry name" value="PHOSPHOLIPASE D"/>
    <property type="match status" value="1"/>
</dbReference>
<keyword evidence="10 12" id="KW-0594">Phospholipid biosynthesis</keyword>
<dbReference type="EC" id="2.7.8.-" evidence="12 13"/>
<keyword evidence="16" id="KW-1185">Reference proteome</keyword>
<proteinExistence type="inferred from homology"/>
<feature type="active site" evidence="12">
    <location>
        <position position="397"/>
    </location>
</feature>
<feature type="active site" evidence="12">
    <location>
        <position position="402"/>
    </location>
</feature>
<dbReference type="GO" id="GO:0005886">
    <property type="term" value="C:plasma membrane"/>
    <property type="evidence" value="ECO:0007669"/>
    <property type="project" value="UniProtKB-SubCell"/>
</dbReference>
<feature type="active site" evidence="12">
    <location>
        <position position="395"/>
    </location>
</feature>
<comment type="catalytic activity">
    <reaction evidence="12">
        <text>2 a 1,2-diacyl-sn-glycero-3-phospho-(1'-sn-glycerol) = a cardiolipin + glycerol</text>
        <dbReference type="Rhea" id="RHEA:31451"/>
        <dbReference type="ChEBI" id="CHEBI:17754"/>
        <dbReference type="ChEBI" id="CHEBI:62237"/>
        <dbReference type="ChEBI" id="CHEBI:64716"/>
    </reaction>
</comment>
<dbReference type="InterPro" id="IPR027379">
    <property type="entry name" value="CLS_N"/>
</dbReference>
<feature type="domain" description="PLD phosphodiesterase" evidence="14">
    <location>
        <begin position="390"/>
        <end position="417"/>
    </location>
</feature>
<dbReference type="Pfam" id="PF13396">
    <property type="entry name" value="PLDc_N"/>
    <property type="match status" value="1"/>
</dbReference>
<gene>
    <name evidence="15" type="primary">cls</name>
    <name evidence="15" type="ORF">NCTC503_02062</name>
</gene>
<keyword evidence="9 12" id="KW-0472">Membrane</keyword>
<keyword evidence="4 12" id="KW-0808">Transferase</keyword>
<comment type="similarity">
    <text evidence="12">Belongs to the phospholipase D family. Cardiolipin synthase subfamily.</text>
</comment>
<evidence type="ECO:0000259" key="14">
    <source>
        <dbReference type="PROSITE" id="PS50035"/>
    </source>
</evidence>
<keyword evidence="6" id="KW-0677">Repeat</keyword>
<dbReference type="Gene3D" id="3.30.870.10">
    <property type="entry name" value="Endonuclease Chain A"/>
    <property type="match status" value="2"/>
</dbReference>
<reference evidence="15 16" key="1">
    <citation type="submission" date="2019-05" db="EMBL/GenBank/DDBJ databases">
        <authorList>
            <consortium name="Pathogen Informatics"/>
        </authorList>
    </citation>
    <scope>NUCLEOTIDE SEQUENCE [LARGE SCALE GENOMIC DNA]</scope>
    <source>
        <strain evidence="15 16">NCTC503</strain>
    </source>
</reference>
<feature type="active site" evidence="12">
    <location>
        <position position="219"/>
    </location>
</feature>
<keyword evidence="11 12" id="KW-1208">Phospholipid metabolism</keyword>
<dbReference type="PROSITE" id="PS50035">
    <property type="entry name" value="PLD"/>
    <property type="match status" value="2"/>
</dbReference>
<dbReference type="InterPro" id="IPR001736">
    <property type="entry name" value="PLipase_D/transphosphatidylase"/>
</dbReference>
<keyword evidence="3 12" id="KW-0444">Lipid biosynthesis</keyword>
<evidence type="ECO:0000256" key="5">
    <source>
        <dbReference type="ARBA" id="ARBA00022692"/>
    </source>
</evidence>
<evidence type="ECO:0000256" key="2">
    <source>
        <dbReference type="ARBA" id="ARBA00022475"/>
    </source>
</evidence>
<dbReference type="EMBL" id="LR590481">
    <property type="protein sequence ID" value="VTQ93158.1"/>
    <property type="molecule type" value="Genomic_DNA"/>
</dbReference>